<keyword evidence="2" id="KW-1185">Reference proteome</keyword>
<protein>
    <submittedName>
        <fullName evidence="1">Uncharacterized protein</fullName>
    </submittedName>
</protein>
<organism evidence="1 2">
    <name type="scientific">Paractinoplanes rhizophilus</name>
    <dbReference type="NCBI Taxonomy" id="1416877"/>
    <lineage>
        <taxon>Bacteria</taxon>
        <taxon>Bacillati</taxon>
        <taxon>Actinomycetota</taxon>
        <taxon>Actinomycetes</taxon>
        <taxon>Micromonosporales</taxon>
        <taxon>Micromonosporaceae</taxon>
        <taxon>Paractinoplanes</taxon>
    </lineage>
</organism>
<dbReference type="EMBL" id="JBHTBJ010000013">
    <property type="protein sequence ID" value="MFC7276268.1"/>
    <property type="molecule type" value="Genomic_DNA"/>
</dbReference>
<evidence type="ECO:0000313" key="2">
    <source>
        <dbReference type="Proteomes" id="UP001596548"/>
    </source>
</evidence>
<accession>A0ABW2HVT2</accession>
<gene>
    <name evidence="1" type="ORF">ACFQS1_19925</name>
</gene>
<name>A0ABW2HVT2_9ACTN</name>
<proteinExistence type="predicted"/>
<dbReference type="Proteomes" id="UP001596548">
    <property type="component" value="Unassembled WGS sequence"/>
</dbReference>
<evidence type="ECO:0000313" key="1">
    <source>
        <dbReference type="EMBL" id="MFC7276268.1"/>
    </source>
</evidence>
<sequence>MSNIDLSSYNTVADRMREFFETYPEGCLRPHAPWRVETIGDKAFVIFEAAAYRTACDQNPGVGTAWEPFPGRTPYTRDSELMNAETSAWGRAILAVGAADTRKGIASAEEVRNRHAERDAWEEAAPAPTTEQAENFTKLLALIQAATATEIPAIGKEVSALKSDGQITPYQYEQLARAASARLAKVQGGGS</sequence>
<comment type="caution">
    <text evidence="1">The sequence shown here is derived from an EMBL/GenBank/DDBJ whole genome shotgun (WGS) entry which is preliminary data.</text>
</comment>
<reference evidence="2" key="1">
    <citation type="journal article" date="2019" name="Int. J. Syst. Evol. Microbiol.">
        <title>The Global Catalogue of Microorganisms (GCM) 10K type strain sequencing project: providing services to taxonomists for standard genome sequencing and annotation.</title>
        <authorList>
            <consortium name="The Broad Institute Genomics Platform"/>
            <consortium name="The Broad Institute Genome Sequencing Center for Infectious Disease"/>
            <person name="Wu L."/>
            <person name="Ma J."/>
        </authorList>
    </citation>
    <scope>NUCLEOTIDE SEQUENCE [LARGE SCALE GENOMIC DNA]</scope>
    <source>
        <strain evidence="2">XZYJT-10</strain>
    </source>
</reference>
<dbReference type="RefSeq" id="WP_378970362.1">
    <property type="nucleotide sequence ID" value="NZ_JBHTBJ010000013.1"/>
</dbReference>